<protein>
    <submittedName>
        <fullName evidence="1">Uncharacterized protein</fullName>
    </submittedName>
</protein>
<reference evidence="2" key="1">
    <citation type="journal article" date="2019" name="Int. J. Syst. Evol. Microbiol.">
        <title>The Global Catalogue of Microorganisms (GCM) 10K type strain sequencing project: providing services to taxonomists for standard genome sequencing and annotation.</title>
        <authorList>
            <consortium name="The Broad Institute Genomics Platform"/>
            <consortium name="The Broad Institute Genome Sequencing Center for Infectious Disease"/>
            <person name="Wu L."/>
            <person name="Ma J."/>
        </authorList>
    </citation>
    <scope>NUCLEOTIDE SEQUENCE [LARGE SCALE GENOMIC DNA]</scope>
    <source>
        <strain evidence="2">JCM 12696</strain>
    </source>
</reference>
<comment type="caution">
    <text evidence="1">The sequence shown here is derived from an EMBL/GenBank/DDBJ whole genome shotgun (WGS) entry which is preliminary data.</text>
</comment>
<dbReference type="EMBL" id="BAAAKV010000042">
    <property type="protein sequence ID" value="GAA1182756.1"/>
    <property type="molecule type" value="Genomic_DNA"/>
</dbReference>
<accession>A0ABP4FIJ3</accession>
<dbReference type="RefSeq" id="WP_344279632.1">
    <property type="nucleotide sequence ID" value="NZ_BAAAKV010000042.1"/>
</dbReference>
<dbReference type="Proteomes" id="UP001501371">
    <property type="component" value="Unassembled WGS sequence"/>
</dbReference>
<evidence type="ECO:0000313" key="2">
    <source>
        <dbReference type="Proteomes" id="UP001501371"/>
    </source>
</evidence>
<gene>
    <name evidence="1" type="ORF">GCM10009654_45070</name>
</gene>
<evidence type="ECO:0000313" key="1">
    <source>
        <dbReference type="EMBL" id="GAA1182756.1"/>
    </source>
</evidence>
<proteinExistence type="predicted"/>
<sequence>MLPFAWRHSMPALCRRTARRPASDAWLKSHAGPQIVGPEPLQWRWSDVTDLRVADAPVRSTAARWAARAASVASAALNAWVPGSPAEMTVVIAAGGNEVKTPVLSGASSAYTQREVDLSHALLARFVRGSSSPALMADWANGEEQPSVVLRSRQREALLESWLRAD</sequence>
<name>A0ABP4FIJ3_9ACTN</name>
<keyword evidence="2" id="KW-1185">Reference proteome</keyword>
<organism evidence="1 2">
    <name type="scientific">Streptomyces hebeiensis</name>
    <dbReference type="NCBI Taxonomy" id="229486"/>
    <lineage>
        <taxon>Bacteria</taxon>
        <taxon>Bacillati</taxon>
        <taxon>Actinomycetota</taxon>
        <taxon>Actinomycetes</taxon>
        <taxon>Kitasatosporales</taxon>
        <taxon>Streptomycetaceae</taxon>
        <taxon>Streptomyces</taxon>
    </lineage>
</organism>